<dbReference type="KEGG" id="phao:HF685_14390"/>
<organism evidence="1 2">
    <name type="scientific">Parasphingorhabdus halotolerans</name>
    <dbReference type="NCBI Taxonomy" id="2725558"/>
    <lineage>
        <taxon>Bacteria</taxon>
        <taxon>Pseudomonadati</taxon>
        <taxon>Pseudomonadota</taxon>
        <taxon>Alphaproteobacteria</taxon>
        <taxon>Sphingomonadales</taxon>
        <taxon>Sphingomonadaceae</taxon>
        <taxon>Parasphingorhabdus</taxon>
    </lineage>
</organism>
<dbReference type="EMBL" id="CP051217">
    <property type="protein sequence ID" value="QJB70316.1"/>
    <property type="molecule type" value="Genomic_DNA"/>
</dbReference>
<name>A0A6H2DRM9_9SPHN</name>
<reference evidence="1 2" key="1">
    <citation type="submission" date="2020-04" db="EMBL/GenBank/DDBJ databases">
        <title>Genome sequence for Sphingorhabdus sp. strain M1.</title>
        <authorList>
            <person name="Park S.-J."/>
        </authorList>
    </citation>
    <scope>NUCLEOTIDE SEQUENCE [LARGE SCALE GENOMIC DNA]</scope>
    <source>
        <strain evidence="1 2">JK6</strain>
    </source>
</reference>
<dbReference type="AlphaFoldDB" id="A0A6H2DRM9"/>
<accession>A0A6H2DRM9</accession>
<evidence type="ECO:0000313" key="2">
    <source>
        <dbReference type="Proteomes" id="UP000501600"/>
    </source>
</evidence>
<proteinExistence type="predicted"/>
<sequence>MKIRYVFPLDRAISVEDHWPVPLLGGECQLVEENNLVTAIEFTKSGMDASMAFSVIDTPDQKSKATITGNDIFVPVVRDHIKRAFSYLQCFFDTSISIDAVTIYHEAETPEEEEQIVLPSFQIGKKERKPLPLTYDLFTRALMAAEDSEGPDFISSLVSMAREAFAAKRYIDSYRFAFLLIEALYGGGKFKTKQLKESFSQSAALCGAIDHALSKWKTDLIKHPSDTLTLINDGPSREQVIDHLISTRGHYFHGNLNKKGAWDQSKQDEAEALSWLGIGVVQKIASDAASPMFDEEYAKRHQQQANEMGASVKMLVEYKFRVPEDDLLRKQSLDIQMPGTKPTTLMAMEAARQSVEYFRNNLPAGRLHSVRATNKADKEQLFEMRFFTEEDGTEVND</sequence>
<dbReference type="RefSeq" id="WP_168820582.1">
    <property type="nucleotide sequence ID" value="NZ_CP051217.1"/>
</dbReference>
<protein>
    <submittedName>
        <fullName evidence="1">Uncharacterized protein</fullName>
    </submittedName>
</protein>
<keyword evidence="2" id="KW-1185">Reference proteome</keyword>
<dbReference type="Proteomes" id="UP000501600">
    <property type="component" value="Chromosome"/>
</dbReference>
<gene>
    <name evidence="1" type="ORF">HF685_14390</name>
</gene>
<evidence type="ECO:0000313" key="1">
    <source>
        <dbReference type="EMBL" id="QJB70316.1"/>
    </source>
</evidence>